<accession>A0ABR3GMG2</accession>
<evidence type="ECO:0000256" key="2">
    <source>
        <dbReference type="ARBA" id="ARBA00022692"/>
    </source>
</evidence>
<dbReference type="SUPFAM" id="SSF49899">
    <property type="entry name" value="Concanavalin A-like lectins/glucanases"/>
    <property type="match status" value="1"/>
</dbReference>
<feature type="domain" description="L-type lectin-like" evidence="8">
    <location>
        <begin position="41"/>
        <end position="264"/>
    </location>
</feature>
<evidence type="ECO:0000256" key="1">
    <source>
        <dbReference type="ARBA" id="ARBA00004479"/>
    </source>
</evidence>
<dbReference type="InterPro" id="IPR013320">
    <property type="entry name" value="ConA-like_dom_sf"/>
</dbReference>
<dbReference type="Proteomes" id="UP001447188">
    <property type="component" value="Unassembled WGS sequence"/>
</dbReference>
<keyword evidence="10" id="KW-1185">Reference proteome</keyword>
<dbReference type="Gene3D" id="2.60.120.200">
    <property type="match status" value="1"/>
</dbReference>
<feature type="signal peptide" evidence="7">
    <location>
        <begin position="1"/>
        <end position="31"/>
    </location>
</feature>
<keyword evidence="4 6" id="KW-1133">Transmembrane helix</keyword>
<evidence type="ECO:0000256" key="4">
    <source>
        <dbReference type="ARBA" id="ARBA00022989"/>
    </source>
</evidence>
<protein>
    <recommendedName>
        <fullName evidence="8">L-type lectin-like domain-containing protein</fullName>
    </recommendedName>
</protein>
<feature type="transmembrane region" description="Helical" evidence="6">
    <location>
        <begin position="295"/>
        <end position="319"/>
    </location>
</feature>
<feature type="chain" id="PRO_5047248033" description="L-type lectin-like domain-containing protein" evidence="7">
    <location>
        <begin position="32"/>
        <end position="328"/>
    </location>
</feature>
<evidence type="ECO:0000259" key="8">
    <source>
        <dbReference type="PROSITE" id="PS51328"/>
    </source>
</evidence>
<reference evidence="9 10" key="1">
    <citation type="submission" date="2024-02" db="EMBL/GenBank/DDBJ databases">
        <title>Discinaceae phylogenomics.</title>
        <authorList>
            <person name="Dirks A.C."/>
            <person name="James T.Y."/>
        </authorList>
    </citation>
    <scope>NUCLEOTIDE SEQUENCE [LARGE SCALE GENOMIC DNA]</scope>
    <source>
        <strain evidence="9 10">ACD0624</strain>
    </source>
</reference>
<evidence type="ECO:0000256" key="5">
    <source>
        <dbReference type="ARBA" id="ARBA00023136"/>
    </source>
</evidence>
<gene>
    <name evidence="9" type="ORF">Q9L58_003933</name>
</gene>
<evidence type="ECO:0000256" key="6">
    <source>
        <dbReference type="SAM" id="Phobius"/>
    </source>
</evidence>
<dbReference type="EMBL" id="JBBBZM010000039">
    <property type="protein sequence ID" value="KAL0637110.1"/>
    <property type="molecule type" value="Genomic_DNA"/>
</dbReference>
<evidence type="ECO:0000313" key="10">
    <source>
        <dbReference type="Proteomes" id="UP001447188"/>
    </source>
</evidence>
<dbReference type="Pfam" id="PF03388">
    <property type="entry name" value="Lectin_leg-like"/>
    <property type="match status" value="1"/>
</dbReference>
<dbReference type="InterPro" id="IPR051136">
    <property type="entry name" value="Intracellular_Lectin-GPT"/>
</dbReference>
<keyword evidence="3 7" id="KW-0732">Signal</keyword>
<proteinExistence type="predicted"/>
<sequence>MLFSSWSSAVAKGVVSGLLGLLALQVQSASAQSTQDEDIKAVPLRTHSLYQPYLDSELQSRWFDWGGDTIIRADQYVRLTSDRPTQSGWVWSRLPLTATNWEIEFEFKIHGAGTLYGDGMAMWITKQRALTGPVFGSADKFEGLGVFFDTYKNNRPGTIFPYVMAMLGDGETSYNHGNDGKDNELAGCSARGLRGAVIPTKGRLTYFQENYLQLELQYKDEDQWVTCFNVVNVTLPQIAYLGFTAHCGELSDNHDIMTISSKNLYSINPNRPANGRQSEKSGKPILIYGEEPSGWGWFFLKFIVFIVVCVGGYAGYTAYRAQRRTSRF</sequence>
<dbReference type="PROSITE" id="PS51328">
    <property type="entry name" value="L_LECTIN_LIKE"/>
    <property type="match status" value="1"/>
</dbReference>
<evidence type="ECO:0000256" key="3">
    <source>
        <dbReference type="ARBA" id="ARBA00022729"/>
    </source>
</evidence>
<comment type="subcellular location">
    <subcellularLocation>
        <location evidence="1">Membrane</location>
        <topology evidence="1">Single-pass type I membrane protein</topology>
    </subcellularLocation>
</comment>
<dbReference type="InterPro" id="IPR005052">
    <property type="entry name" value="Lectin_leg"/>
</dbReference>
<dbReference type="CDD" id="cd07308">
    <property type="entry name" value="lectin_leg-like"/>
    <property type="match status" value="1"/>
</dbReference>
<comment type="caution">
    <text evidence="9">The sequence shown here is derived from an EMBL/GenBank/DDBJ whole genome shotgun (WGS) entry which is preliminary data.</text>
</comment>
<organism evidence="9 10">
    <name type="scientific">Discina gigas</name>
    <dbReference type="NCBI Taxonomy" id="1032678"/>
    <lineage>
        <taxon>Eukaryota</taxon>
        <taxon>Fungi</taxon>
        <taxon>Dikarya</taxon>
        <taxon>Ascomycota</taxon>
        <taxon>Pezizomycotina</taxon>
        <taxon>Pezizomycetes</taxon>
        <taxon>Pezizales</taxon>
        <taxon>Discinaceae</taxon>
        <taxon>Discina</taxon>
    </lineage>
</organism>
<evidence type="ECO:0000313" key="9">
    <source>
        <dbReference type="EMBL" id="KAL0637110.1"/>
    </source>
</evidence>
<dbReference type="PANTHER" id="PTHR12223">
    <property type="entry name" value="VESICULAR MANNOSE-BINDING LECTIN"/>
    <property type="match status" value="1"/>
</dbReference>
<keyword evidence="5 6" id="KW-0472">Membrane</keyword>
<keyword evidence="2 6" id="KW-0812">Transmembrane</keyword>
<evidence type="ECO:0000256" key="7">
    <source>
        <dbReference type="SAM" id="SignalP"/>
    </source>
</evidence>
<dbReference type="PANTHER" id="PTHR12223:SF45">
    <property type="entry name" value="RE50040P"/>
    <property type="match status" value="1"/>
</dbReference>
<name>A0ABR3GMG2_9PEZI</name>